<dbReference type="OrthoDB" id="5244376at2"/>
<organism evidence="1 2">
    <name type="scientific">Rubrobacter xylanophilus (strain DSM 9941 / JCM 11954 / NBRC 16129 / PRD-1)</name>
    <dbReference type="NCBI Taxonomy" id="266117"/>
    <lineage>
        <taxon>Bacteria</taxon>
        <taxon>Bacillati</taxon>
        <taxon>Actinomycetota</taxon>
        <taxon>Rubrobacteria</taxon>
        <taxon>Rubrobacterales</taxon>
        <taxon>Rubrobacteraceae</taxon>
        <taxon>Rubrobacter</taxon>
    </lineage>
</organism>
<dbReference type="HOGENOM" id="CLU_1609572_0_0_11"/>
<name>Q1ARU1_RUBXD</name>
<dbReference type="SUPFAM" id="SSF52141">
    <property type="entry name" value="Uracil-DNA glycosylase-like"/>
    <property type="match status" value="1"/>
</dbReference>
<sequence>MARSPAEDYRRKAERELDAVLRRLRQAAHPLPSGDLASGLMLVVEDPAGPRLLDALRRSLAAIGLPDAYVTHASSGLLRQELHAADPALLVAVGPGAARSIDDLGYPLARRRFSDAPEGEPFPWTGGTPGLRLPSLAPALDSETAKRRFWRAFLALRNLPPLRPAGFL</sequence>
<protein>
    <submittedName>
        <fullName evidence="1">Uncharacterized protein</fullName>
    </submittedName>
</protein>
<proteinExistence type="predicted"/>
<dbReference type="Proteomes" id="UP000006637">
    <property type="component" value="Chromosome"/>
</dbReference>
<dbReference type="RefSeq" id="WP_011565896.1">
    <property type="nucleotide sequence ID" value="NC_008148.1"/>
</dbReference>
<dbReference type="InterPro" id="IPR036895">
    <property type="entry name" value="Uracil-DNA_glycosylase-like_sf"/>
</dbReference>
<evidence type="ECO:0000313" key="1">
    <source>
        <dbReference type="EMBL" id="ABG05887.1"/>
    </source>
</evidence>
<gene>
    <name evidence="1" type="ordered locus">Rxyl_2977</name>
</gene>
<dbReference type="EMBL" id="CP000386">
    <property type="protein sequence ID" value="ABG05887.1"/>
    <property type="molecule type" value="Genomic_DNA"/>
</dbReference>
<dbReference type="AlphaFoldDB" id="Q1ARU1"/>
<evidence type="ECO:0000313" key="2">
    <source>
        <dbReference type="Proteomes" id="UP000006637"/>
    </source>
</evidence>
<reference evidence="1 2" key="1">
    <citation type="submission" date="2006-06" db="EMBL/GenBank/DDBJ databases">
        <title>Complete sequence of Rubrobacter xylanophilus DSM 9941.</title>
        <authorList>
            <consortium name="US DOE Joint Genome Institute"/>
            <person name="Copeland A."/>
            <person name="Lucas S."/>
            <person name="Lapidus A."/>
            <person name="Barry K."/>
            <person name="Detter J.C."/>
            <person name="Glavina del Rio T."/>
            <person name="Hammon N."/>
            <person name="Israni S."/>
            <person name="Dalin E."/>
            <person name="Tice H."/>
            <person name="Pitluck S."/>
            <person name="Munk A.C."/>
            <person name="Brettin T."/>
            <person name="Bruce D."/>
            <person name="Han C."/>
            <person name="Tapia R."/>
            <person name="Gilna P."/>
            <person name="Schmutz J."/>
            <person name="Larimer F."/>
            <person name="Land M."/>
            <person name="Hauser L."/>
            <person name="Kyrpides N."/>
            <person name="Lykidis A."/>
            <person name="da Costa M.S."/>
            <person name="Rainey F.A."/>
            <person name="Empadinhas N."/>
            <person name="Jolivet E."/>
            <person name="Battista J.R."/>
            <person name="Richardson P."/>
        </authorList>
    </citation>
    <scope>NUCLEOTIDE SEQUENCE [LARGE SCALE GENOMIC DNA]</scope>
    <source>
        <strain evidence="2">DSM 9941 / NBRC 16129 / PRD-1</strain>
    </source>
</reference>
<dbReference type="KEGG" id="rxy:Rxyl_2977"/>
<keyword evidence="2" id="KW-1185">Reference proteome</keyword>
<accession>Q1ARU1</accession>
<dbReference type="STRING" id="266117.Rxyl_2977"/>